<gene>
    <name evidence="2" type="ORF">PYM288_LOCUS9578</name>
</gene>
<comment type="caution">
    <text evidence="2">The sequence shown here is derived from an EMBL/GenBank/DDBJ whole genome shotgun (WGS) entry which is preliminary data.</text>
</comment>
<proteinExistence type="predicted"/>
<dbReference type="AlphaFoldDB" id="A0A813ZR86"/>
<sequence length="202" mass="23729">MPFYHKCTMLSLVDENSEEQLSIEEKISKNLNKLSTIYFQNVFTLSKLKRRLKAEEQARKQTIVQEQTLSANDEVTSRHENNDQELYSNVSPSEETKKNDLSSLLTTKSVQDSTIKTEWIFFMIYRTCIFKAFFKMQTSFLYDLHNDSLNIQIMADLQFYYDQTKFAIINIRINRGDIIVRTKDDELSLISSELIILTLTLH</sequence>
<protein>
    <submittedName>
        <fullName evidence="2">Uncharacterized protein</fullName>
    </submittedName>
</protein>
<reference evidence="2" key="1">
    <citation type="submission" date="2021-02" db="EMBL/GenBank/DDBJ databases">
        <authorList>
            <person name="Nowell W R."/>
        </authorList>
    </citation>
    <scope>NUCLEOTIDE SEQUENCE</scope>
</reference>
<feature type="region of interest" description="Disordered" evidence="1">
    <location>
        <begin position="71"/>
        <end position="96"/>
    </location>
</feature>
<organism evidence="2 3">
    <name type="scientific">Rotaria sordida</name>
    <dbReference type="NCBI Taxonomy" id="392033"/>
    <lineage>
        <taxon>Eukaryota</taxon>
        <taxon>Metazoa</taxon>
        <taxon>Spiralia</taxon>
        <taxon>Gnathifera</taxon>
        <taxon>Rotifera</taxon>
        <taxon>Eurotatoria</taxon>
        <taxon>Bdelloidea</taxon>
        <taxon>Philodinida</taxon>
        <taxon>Philodinidae</taxon>
        <taxon>Rotaria</taxon>
    </lineage>
</organism>
<dbReference type="Proteomes" id="UP000663854">
    <property type="component" value="Unassembled WGS sequence"/>
</dbReference>
<feature type="compositionally biased region" description="Polar residues" evidence="1">
    <location>
        <begin position="84"/>
        <end position="93"/>
    </location>
</feature>
<evidence type="ECO:0000256" key="1">
    <source>
        <dbReference type="SAM" id="MobiDB-lite"/>
    </source>
</evidence>
<evidence type="ECO:0000313" key="3">
    <source>
        <dbReference type="Proteomes" id="UP000663854"/>
    </source>
</evidence>
<name>A0A813ZR86_9BILA</name>
<evidence type="ECO:0000313" key="2">
    <source>
        <dbReference type="EMBL" id="CAF0902165.1"/>
    </source>
</evidence>
<accession>A0A813ZR86</accession>
<dbReference type="EMBL" id="CAJNOH010000142">
    <property type="protein sequence ID" value="CAF0902165.1"/>
    <property type="molecule type" value="Genomic_DNA"/>
</dbReference>